<evidence type="ECO:0000313" key="1">
    <source>
        <dbReference type="EMBL" id="TVY00996.1"/>
    </source>
</evidence>
<protein>
    <submittedName>
        <fullName evidence="1">Uncharacterized protein</fullName>
    </submittedName>
</protein>
<reference evidence="1 2" key="1">
    <citation type="submission" date="2019-07" db="EMBL/GenBank/DDBJ databases">
        <authorList>
            <person name="Kim J."/>
        </authorList>
    </citation>
    <scope>NUCLEOTIDE SEQUENCE [LARGE SCALE GENOMIC DNA]</scope>
    <source>
        <strain evidence="1 2">JC52</strain>
    </source>
</reference>
<gene>
    <name evidence="1" type="ORF">FPZ49_32915</name>
</gene>
<keyword evidence="2" id="KW-1185">Reference proteome</keyword>
<comment type="caution">
    <text evidence="1">The sequence shown here is derived from an EMBL/GenBank/DDBJ whole genome shotgun (WGS) entry which is preliminary data.</text>
</comment>
<sequence length="141" mass="16770">MQQLREGKRKRIAVTKSPGHVDKILRTEEKWGELSIKAHTRREICLSNELLDYDLVRRLIHGAAHRWARAYRDKRITFEDFLSSFYEAAWRVIERYTWATDFYLFETISNAIKRRGQSMLRAAGNDKRRAFHEALPLADDF</sequence>
<accession>A0A559JMA1</accession>
<dbReference type="EMBL" id="VNJI01000073">
    <property type="protein sequence ID" value="TVY00996.1"/>
    <property type="molecule type" value="Genomic_DNA"/>
</dbReference>
<proteinExistence type="predicted"/>
<dbReference type="AlphaFoldDB" id="A0A559JMA1"/>
<evidence type="ECO:0000313" key="2">
    <source>
        <dbReference type="Proteomes" id="UP000317036"/>
    </source>
</evidence>
<name>A0A559JMA1_9BACL</name>
<dbReference type="Proteomes" id="UP000317036">
    <property type="component" value="Unassembled WGS sequence"/>
</dbReference>
<organism evidence="1 2">
    <name type="scientific">Paenibacillus cremeus</name>
    <dbReference type="NCBI Taxonomy" id="2163881"/>
    <lineage>
        <taxon>Bacteria</taxon>
        <taxon>Bacillati</taxon>
        <taxon>Bacillota</taxon>
        <taxon>Bacilli</taxon>
        <taxon>Bacillales</taxon>
        <taxon>Paenibacillaceae</taxon>
        <taxon>Paenibacillus</taxon>
    </lineage>
</organism>